<dbReference type="InterPro" id="IPR041698">
    <property type="entry name" value="Methyltransf_25"/>
</dbReference>
<dbReference type="GO" id="GO:0008168">
    <property type="term" value="F:methyltransferase activity"/>
    <property type="evidence" value="ECO:0007669"/>
    <property type="project" value="UniProtKB-KW"/>
</dbReference>
<dbReference type="Gene3D" id="3.40.50.150">
    <property type="entry name" value="Vaccinia Virus protein VP39"/>
    <property type="match status" value="1"/>
</dbReference>
<reference evidence="3" key="1">
    <citation type="submission" date="2023-08" db="EMBL/GenBank/DDBJ databases">
        <title>Complete genome sequence of Sinorhizobium chiapanecum ITTG S70 isolated from Acaciella angustissima nodules in Chiapas-Mexico.</title>
        <authorList>
            <person name="Rincon-Rosales R."/>
            <person name="Rogel M.A."/>
            <person name="Rincon-Medina C.I."/>
            <person name="Guerrero G."/>
            <person name="Manzano-Gomez L.A."/>
            <person name="Lopez-Lopez A."/>
            <person name="Rincon Molina F.A."/>
            <person name="Martinez-Romero E."/>
        </authorList>
    </citation>
    <scope>NUCLEOTIDE SEQUENCE</scope>
    <source>
        <strain evidence="3">ITTG S70</strain>
    </source>
</reference>
<evidence type="ECO:0000313" key="3">
    <source>
        <dbReference type="EMBL" id="WVT05742.1"/>
    </source>
</evidence>
<organism evidence="3 4">
    <name type="scientific">Sinorhizobium chiapasense</name>
    <dbReference type="NCBI Taxonomy" id="501572"/>
    <lineage>
        <taxon>Bacteria</taxon>
        <taxon>Pseudomonadati</taxon>
        <taxon>Pseudomonadota</taxon>
        <taxon>Alphaproteobacteria</taxon>
        <taxon>Hyphomicrobiales</taxon>
        <taxon>Rhizobiaceae</taxon>
        <taxon>Sinorhizobium/Ensifer group</taxon>
        <taxon>Sinorhizobium</taxon>
    </lineage>
</organism>
<keyword evidence="4" id="KW-1185">Reference proteome</keyword>
<dbReference type="PANTHER" id="PTHR43861">
    <property type="entry name" value="TRANS-ACONITATE 2-METHYLTRANSFERASE-RELATED"/>
    <property type="match status" value="1"/>
</dbReference>
<gene>
    <name evidence="3" type="ORF">RB548_10275</name>
</gene>
<evidence type="ECO:0000256" key="1">
    <source>
        <dbReference type="ARBA" id="ARBA00022679"/>
    </source>
</evidence>
<name>A0ABZ2BHU2_9HYPH</name>
<dbReference type="Proteomes" id="UP001432360">
    <property type="component" value="Chromosome"/>
</dbReference>
<keyword evidence="3" id="KW-0489">Methyltransferase</keyword>
<dbReference type="InterPro" id="IPR029063">
    <property type="entry name" value="SAM-dependent_MTases_sf"/>
</dbReference>
<feature type="domain" description="Methyltransferase" evidence="2">
    <location>
        <begin position="63"/>
        <end position="159"/>
    </location>
</feature>
<proteinExistence type="predicted"/>
<dbReference type="SUPFAM" id="SSF53335">
    <property type="entry name" value="S-adenosyl-L-methionine-dependent methyltransferases"/>
    <property type="match status" value="1"/>
</dbReference>
<evidence type="ECO:0000313" key="4">
    <source>
        <dbReference type="Proteomes" id="UP001432360"/>
    </source>
</evidence>
<sequence length="245" mass="27556">METGQNLAESTSLASTDDAQAMFNKHLATYRKIVGENLMFHREVYGLLQNVLSQEMLKPFKFLDIACGDAVASAAALKGSAIDHYYGIDLSAQSLELARESLKALPCPVDLRCCDFVEAMADWSDAVDVVWIGMSLHHLQPEGKVRLMKDVHDTLSRSGLFLIWEPTLLEGENRAEWLDRFSAYRSVWAAITDEEFATMEAHMSLADFPESADTWKAMGRQAGFSHAEQIFLMPNRLGRVFQFRN</sequence>
<dbReference type="EC" id="2.1.1.-" evidence="3"/>
<dbReference type="CDD" id="cd02440">
    <property type="entry name" value="AdoMet_MTases"/>
    <property type="match status" value="1"/>
</dbReference>
<dbReference type="EMBL" id="CP133148">
    <property type="protein sequence ID" value="WVT05742.1"/>
    <property type="molecule type" value="Genomic_DNA"/>
</dbReference>
<dbReference type="GO" id="GO:0032259">
    <property type="term" value="P:methylation"/>
    <property type="evidence" value="ECO:0007669"/>
    <property type="project" value="UniProtKB-KW"/>
</dbReference>
<protein>
    <submittedName>
        <fullName evidence="3">Class I SAM-dependent methyltransferase</fullName>
        <ecNumber evidence="3">2.1.1.-</ecNumber>
    </submittedName>
</protein>
<accession>A0ABZ2BHU2</accession>
<evidence type="ECO:0000259" key="2">
    <source>
        <dbReference type="Pfam" id="PF13649"/>
    </source>
</evidence>
<dbReference type="Pfam" id="PF13649">
    <property type="entry name" value="Methyltransf_25"/>
    <property type="match status" value="1"/>
</dbReference>
<keyword evidence="1 3" id="KW-0808">Transferase</keyword>
<dbReference type="RefSeq" id="WP_331374816.1">
    <property type="nucleotide sequence ID" value="NZ_CP133148.1"/>
</dbReference>